<dbReference type="AlphaFoldDB" id="D2ZN92"/>
<organism evidence="3 4">
    <name type="scientific">Methanobrevibacter smithii DSM 2374</name>
    <dbReference type="NCBI Taxonomy" id="521002"/>
    <lineage>
        <taxon>Archaea</taxon>
        <taxon>Methanobacteriati</taxon>
        <taxon>Methanobacteriota</taxon>
        <taxon>Methanomada group</taxon>
        <taxon>Methanobacteria</taxon>
        <taxon>Methanobacteriales</taxon>
        <taxon>Methanobacteriaceae</taxon>
        <taxon>Methanobrevibacter</taxon>
    </lineage>
</organism>
<name>D2ZN92_METSM</name>
<dbReference type="PROSITE" id="PS51750">
    <property type="entry name" value="BRO_N"/>
    <property type="match status" value="1"/>
</dbReference>
<evidence type="ECO:0000259" key="2">
    <source>
        <dbReference type="PROSITE" id="PS51750"/>
    </source>
</evidence>
<protein>
    <recommendedName>
        <fullName evidence="2">Bro-N domain-containing protein</fullName>
    </recommendedName>
</protein>
<feature type="region of interest" description="Disordered" evidence="1">
    <location>
        <begin position="242"/>
        <end position="292"/>
    </location>
</feature>
<evidence type="ECO:0000313" key="3">
    <source>
        <dbReference type="EMBL" id="EFC93910.1"/>
    </source>
</evidence>
<gene>
    <name evidence="3" type="ORF">METSMIF1_02297</name>
</gene>
<evidence type="ECO:0000256" key="1">
    <source>
        <dbReference type="SAM" id="MobiDB-lite"/>
    </source>
</evidence>
<dbReference type="PATRIC" id="fig|521002.11.peg.284"/>
<accession>D2ZN92</accession>
<comment type="caution">
    <text evidence="3">The sequence shown here is derived from an EMBL/GenBank/DDBJ whole genome shotgun (WGS) entry which is preliminary data.</text>
</comment>
<proteinExistence type="predicted"/>
<dbReference type="Pfam" id="PF02498">
    <property type="entry name" value="Bro-N"/>
    <property type="match status" value="1"/>
</dbReference>
<feature type="compositionally biased region" description="Polar residues" evidence="1">
    <location>
        <begin position="281"/>
        <end position="292"/>
    </location>
</feature>
<feature type="domain" description="Bro-N" evidence="2">
    <location>
        <begin position="22"/>
        <end position="140"/>
    </location>
</feature>
<dbReference type="Proteomes" id="UP000004028">
    <property type="component" value="Unassembled WGS sequence"/>
</dbReference>
<dbReference type="InterPro" id="IPR003497">
    <property type="entry name" value="BRO_N_domain"/>
</dbReference>
<dbReference type="SMART" id="SM01040">
    <property type="entry name" value="Bro-N"/>
    <property type="match status" value="1"/>
</dbReference>
<evidence type="ECO:0000313" key="4">
    <source>
        <dbReference type="Proteomes" id="UP000004028"/>
    </source>
</evidence>
<dbReference type="RefSeq" id="WP_004032398.1">
    <property type="nucleotide sequence ID" value="NZ_GG704759.1"/>
</dbReference>
<dbReference type="EMBL" id="ABYV02000005">
    <property type="protein sequence ID" value="EFC93910.1"/>
    <property type="molecule type" value="Genomic_DNA"/>
</dbReference>
<dbReference type="HOGENOM" id="CLU_1029133_0_0_2"/>
<sequence>MNVQCRIIKINDKKGLIKLTNKNEIKLFQNEQIRTKWDSEIEDYYFSVIDVIAVLTESKNPNRYWSDLKIKLKDESGEPYEDIVKLKMPASDGKMRLTDVANSKQLLRIIQSVPSPKAEPFKQWLAQLGKERLDEIADPEQAIERAINTYRMKGYSEEWITQRLKSIEIRKDLTSEWNRSGVKSGEEYGILTDEVSKAWSGLTTGEYKYHKNLRKESLRDNMTNTELVLNMLAEVSTTAISRNENPKGLNESKSVAKRGGDVAGNARKDLEKQLGKKVISKHNSNNPELLDE</sequence>
<reference evidence="3 4" key="1">
    <citation type="submission" date="2010-01" db="EMBL/GenBank/DDBJ databases">
        <authorList>
            <person name="Weinstock G."/>
            <person name="Sodergren E."/>
            <person name="Clifton S."/>
            <person name="Fulton L."/>
            <person name="Fulton B."/>
            <person name="Courtney L."/>
            <person name="Fronick C."/>
            <person name="Harrison M."/>
            <person name="Strong C."/>
            <person name="Farmer C."/>
            <person name="Delahaunty K."/>
            <person name="Markovic C."/>
            <person name="Hall O."/>
            <person name="Minx P."/>
            <person name="Tomlinson C."/>
            <person name="Mitreva M."/>
            <person name="Nelson J."/>
            <person name="Hou S."/>
            <person name="Wollam A."/>
            <person name="Pepin K.H."/>
            <person name="Johnson M."/>
            <person name="Bhonagiri V."/>
            <person name="Nash W.E."/>
            <person name="Warren W."/>
            <person name="Chinwalla A."/>
            <person name="Mardis E.R."/>
            <person name="Wilson R.K."/>
        </authorList>
    </citation>
    <scope>NUCLEOTIDE SEQUENCE [LARGE SCALE GENOMIC DNA]</scope>
    <source>
        <strain evidence="3 4">DSM 2374</strain>
    </source>
</reference>